<keyword evidence="1" id="KW-0472">Membrane</keyword>
<protein>
    <submittedName>
        <fullName evidence="2">Uncharacterized protein</fullName>
    </submittedName>
</protein>
<name>A0A1V9ZD01_9STRA</name>
<feature type="transmembrane region" description="Helical" evidence="1">
    <location>
        <begin position="55"/>
        <end position="73"/>
    </location>
</feature>
<accession>A0A1V9ZD01</accession>
<keyword evidence="1" id="KW-0812">Transmembrane</keyword>
<evidence type="ECO:0000256" key="1">
    <source>
        <dbReference type="SAM" id="Phobius"/>
    </source>
</evidence>
<dbReference type="EMBL" id="JNBS01002016">
    <property type="protein sequence ID" value="OQR95868.1"/>
    <property type="molecule type" value="Genomic_DNA"/>
</dbReference>
<organism evidence="2 3">
    <name type="scientific">Thraustotheca clavata</name>
    <dbReference type="NCBI Taxonomy" id="74557"/>
    <lineage>
        <taxon>Eukaryota</taxon>
        <taxon>Sar</taxon>
        <taxon>Stramenopiles</taxon>
        <taxon>Oomycota</taxon>
        <taxon>Saprolegniomycetes</taxon>
        <taxon>Saprolegniales</taxon>
        <taxon>Achlyaceae</taxon>
        <taxon>Thraustotheca</taxon>
    </lineage>
</organism>
<sequence length="184" mass="21430">MNHPFTDDTHTPLYCRYEVESIDLPQTLTEAIVEQISVHYARIGFKARRELQRHFINVAFPLLLLISVVWMVLTYQPIDQVYKVSHGIKTMLNPTYMDLILTLTGINFKNIRKMDDIPTWINGTVIPAVFTYYMVDGKEYHFVAISNNNQVGAMEISVFNRKQEDCKSNNLLAYGYGRFYDFES</sequence>
<dbReference type="STRING" id="74557.A0A1V9ZD01"/>
<comment type="caution">
    <text evidence="2">The sequence shown here is derived from an EMBL/GenBank/DDBJ whole genome shotgun (WGS) entry which is preliminary data.</text>
</comment>
<dbReference type="OrthoDB" id="10534833at2759"/>
<reference evidence="2 3" key="1">
    <citation type="journal article" date="2014" name="Genome Biol. Evol.">
        <title>The secreted proteins of Achlya hypogyna and Thraustotheca clavata identify the ancestral oomycete secretome and reveal gene acquisitions by horizontal gene transfer.</title>
        <authorList>
            <person name="Misner I."/>
            <person name="Blouin N."/>
            <person name="Leonard G."/>
            <person name="Richards T.A."/>
            <person name="Lane C.E."/>
        </authorList>
    </citation>
    <scope>NUCLEOTIDE SEQUENCE [LARGE SCALE GENOMIC DNA]</scope>
    <source>
        <strain evidence="2 3">ATCC 34112</strain>
    </source>
</reference>
<dbReference type="AlphaFoldDB" id="A0A1V9ZD01"/>
<gene>
    <name evidence="2" type="ORF">THRCLA_22061</name>
</gene>
<keyword evidence="1" id="KW-1133">Transmembrane helix</keyword>
<proteinExistence type="predicted"/>
<evidence type="ECO:0000313" key="2">
    <source>
        <dbReference type="EMBL" id="OQR95868.1"/>
    </source>
</evidence>
<dbReference type="Proteomes" id="UP000243217">
    <property type="component" value="Unassembled WGS sequence"/>
</dbReference>
<keyword evidence="3" id="KW-1185">Reference proteome</keyword>
<evidence type="ECO:0000313" key="3">
    <source>
        <dbReference type="Proteomes" id="UP000243217"/>
    </source>
</evidence>